<evidence type="ECO:0000313" key="4">
    <source>
        <dbReference type="Proteomes" id="UP000270411"/>
    </source>
</evidence>
<evidence type="ECO:0000256" key="2">
    <source>
        <dbReference type="SAM" id="Phobius"/>
    </source>
</evidence>
<accession>A0A3G8GYG0</accession>
<proteinExistence type="predicted"/>
<keyword evidence="2" id="KW-0472">Membrane</keyword>
<organism evidence="3 4">
    <name type="scientific">Cupriavidus pauculus</name>
    <dbReference type="NCBI Taxonomy" id="82633"/>
    <lineage>
        <taxon>Bacteria</taxon>
        <taxon>Pseudomonadati</taxon>
        <taxon>Pseudomonadota</taxon>
        <taxon>Betaproteobacteria</taxon>
        <taxon>Burkholderiales</taxon>
        <taxon>Burkholderiaceae</taxon>
        <taxon>Cupriavidus</taxon>
    </lineage>
</organism>
<dbReference type="EMBL" id="CP033969">
    <property type="protein sequence ID" value="AZG13263.1"/>
    <property type="molecule type" value="Genomic_DNA"/>
</dbReference>
<feature type="transmembrane region" description="Helical" evidence="2">
    <location>
        <begin position="80"/>
        <end position="97"/>
    </location>
</feature>
<protein>
    <submittedName>
        <fullName evidence="3">Uncharacterized protein</fullName>
    </submittedName>
</protein>
<dbReference type="AlphaFoldDB" id="A0A3G8GYG0"/>
<sequence>MATQRPGGSRPQPSQRTSQNHPSRPAPHRAERPAAPWDGSLSADTAIWHTRGLQTESRLRAPVARRTPSRQLPPSPVPRLILWAVLIGAALVCFQAVKHLL</sequence>
<keyword evidence="2" id="KW-1133">Transmembrane helix</keyword>
<dbReference type="RefSeq" id="WP_124683124.1">
    <property type="nucleotide sequence ID" value="NZ_CP033969.1"/>
</dbReference>
<evidence type="ECO:0000256" key="1">
    <source>
        <dbReference type="SAM" id="MobiDB-lite"/>
    </source>
</evidence>
<reference evidence="4" key="1">
    <citation type="submission" date="2018-11" db="EMBL/GenBank/DDBJ databases">
        <title>FDA dAtabase for Regulatory Grade micrObial Sequences (FDA-ARGOS): Supporting development and validation of Infectious Disease Dx tests.</title>
        <authorList>
            <person name="Goldberg B."/>
            <person name="Campos J."/>
            <person name="Tallon L."/>
            <person name="Sadzewicz L."/>
            <person name="Zhao X."/>
            <person name="Vavikolanu K."/>
            <person name="Mehta A."/>
            <person name="Aluvathingal J."/>
            <person name="Nadendla S."/>
            <person name="Geyer C."/>
            <person name="Nandy P."/>
            <person name="Yan Y."/>
            <person name="Sichtig H."/>
        </authorList>
    </citation>
    <scope>NUCLEOTIDE SEQUENCE [LARGE SCALE GENOMIC DNA]</scope>
    <source>
        <strain evidence="4">FDAARGOS_614</strain>
    </source>
</reference>
<keyword evidence="2" id="KW-0812">Transmembrane</keyword>
<feature type="compositionally biased region" description="Polar residues" evidence="1">
    <location>
        <begin position="11"/>
        <end position="22"/>
    </location>
</feature>
<gene>
    <name evidence="3" type="ORF">EHF44_07295</name>
</gene>
<feature type="region of interest" description="Disordered" evidence="1">
    <location>
        <begin position="1"/>
        <end position="73"/>
    </location>
</feature>
<dbReference type="KEGG" id="cpau:EHF44_07295"/>
<dbReference type="Proteomes" id="UP000270411">
    <property type="component" value="Chromosome 1"/>
</dbReference>
<evidence type="ECO:0000313" key="3">
    <source>
        <dbReference type="EMBL" id="AZG13263.1"/>
    </source>
</evidence>
<name>A0A3G8GYG0_9BURK</name>
<dbReference type="OrthoDB" id="8967290at2"/>